<feature type="region of interest" description="Disordered" evidence="1">
    <location>
        <begin position="441"/>
        <end position="482"/>
    </location>
</feature>
<evidence type="ECO:0000256" key="1">
    <source>
        <dbReference type="SAM" id="MobiDB-lite"/>
    </source>
</evidence>
<evidence type="ECO:0000313" key="4">
    <source>
        <dbReference type="Proteomes" id="UP000176511"/>
    </source>
</evidence>
<name>A0A1F6DIZ7_9BACT</name>
<protein>
    <recommendedName>
        <fullName evidence="2">Type IV secretion system coupling protein TraD DNA-binding domain-containing protein</fullName>
    </recommendedName>
</protein>
<organism evidence="3 4">
    <name type="scientific">Candidatus Kaiserbacteria bacterium RIFCSPHIGHO2_02_FULL_49_34</name>
    <dbReference type="NCBI Taxonomy" id="1798491"/>
    <lineage>
        <taxon>Bacteria</taxon>
        <taxon>Candidatus Kaiseribacteriota</taxon>
    </lineage>
</organism>
<dbReference type="AlphaFoldDB" id="A0A1F6DIZ7"/>
<dbReference type="InterPro" id="IPR027417">
    <property type="entry name" value="P-loop_NTPase"/>
</dbReference>
<evidence type="ECO:0000313" key="3">
    <source>
        <dbReference type="EMBL" id="OGG61371.1"/>
    </source>
</evidence>
<accession>A0A1F6DIZ7</accession>
<feature type="compositionally biased region" description="Basic and acidic residues" evidence="1">
    <location>
        <begin position="441"/>
        <end position="456"/>
    </location>
</feature>
<gene>
    <name evidence="3" type="ORF">A3C87_00080</name>
</gene>
<dbReference type="EMBL" id="MFLE01000018">
    <property type="protein sequence ID" value="OGG61371.1"/>
    <property type="molecule type" value="Genomic_DNA"/>
</dbReference>
<dbReference type="Proteomes" id="UP000176511">
    <property type="component" value="Unassembled WGS sequence"/>
</dbReference>
<dbReference type="PANTHER" id="PTHR30121">
    <property type="entry name" value="UNCHARACTERIZED PROTEIN YJGR-RELATED"/>
    <property type="match status" value="1"/>
</dbReference>
<dbReference type="STRING" id="1798491.A3C87_00080"/>
<feature type="region of interest" description="Disordered" evidence="1">
    <location>
        <begin position="515"/>
        <end position="574"/>
    </location>
</feature>
<dbReference type="Pfam" id="PF10412">
    <property type="entry name" value="TrwB_AAD_bind"/>
    <property type="match status" value="1"/>
</dbReference>
<dbReference type="Gene3D" id="3.40.50.300">
    <property type="entry name" value="P-loop containing nucleotide triphosphate hydrolases"/>
    <property type="match status" value="2"/>
</dbReference>
<proteinExistence type="predicted"/>
<feature type="domain" description="Type IV secretion system coupling protein TraD DNA-binding" evidence="2">
    <location>
        <begin position="28"/>
        <end position="346"/>
    </location>
</feature>
<dbReference type="InterPro" id="IPR051162">
    <property type="entry name" value="T4SS_component"/>
</dbReference>
<dbReference type="SUPFAM" id="SSF52540">
    <property type="entry name" value="P-loop containing nucleoside triphosphate hydrolases"/>
    <property type="match status" value="1"/>
</dbReference>
<sequence>MASIDPERITYFAETDARGKRVPFGIRAKDRTRHVYVIGKSGMGKSTLLENMAVQDIRNGEGFAFIDPHGQSADAIMRHIPQERLKDVLYFNPSDLANPVAFNVLEKVDPDKRFLVVAGLMSVFKKIWVDAWSARMEYLLQYTLSALLEYPDATLLGVNRMLSEKGYRDAVVAHVTDPAVKSFWQDEYAKYSEKYAQEAGDAIKNKIGQFTSNPVVRNIIGQPHTSFNLRKFMDERKILIVNLSKGLIGESNANLLGSMLTTSLYLAAMSRADLSPREHAAAPNFYFYVDEFQSFANATFANILSEARKYKLNLTIAHQYVDQMEEDVRNAVFGNVGTTITFRVGPLDAEVLEKMFEPTFMATDIVSLGFAQIYLTMMIDGIGSPPFSAKTLPPIREPETTYYDVAIAESRKQFSSPRTEAEVNVSAFYAEQFASASSAKKDFKKDFRRDTPREGASHTQSARRTPEERTVITEEEKAQHKDDLRAILSGIQDAPKKASEPEQVPAVREEVDKIENRVTSKPLQQEEIRKETVHTEREQREHVPRGDVPRKVSEHSRSRQDRDLGKYGKTVERAERMPRNESRILSEKPKQHDLKNALAAALAGITAPETPSKNESVPEPVITPVPEVVSVVIEPSDAPSLHEEVLAESHPLKPKDVEKLREHFDEKAAVFAATKRAPHEVSPQALAHMMRITLRDKKKRPQ</sequence>
<dbReference type="PANTHER" id="PTHR30121:SF11">
    <property type="entry name" value="AAA+ ATPASE DOMAIN-CONTAINING PROTEIN"/>
    <property type="match status" value="1"/>
</dbReference>
<dbReference type="InterPro" id="IPR019476">
    <property type="entry name" value="T4SS_TraD_DNA-bd"/>
</dbReference>
<dbReference type="CDD" id="cd01127">
    <property type="entry name" value="TrwB_TraG_TraD_VirD4"/>
    <property type="match status" value="1"/>
</dbReference>
<feature type="compositionally biased region" description="Basic and acidic residues" evidence="1">
    <location>
        <begin position="464"/>
        <end position="482"/>
    </location>
</feature>
<reference evidence="3 4" key="1">
    <citation type="journal article" date="2016" name="Nat. Commun.">
        <title>Thousands of microbial genomes shed light on interconnected biogeochemical processes in an aquifer system.</title>
        <authorList>
            <person name="Anantharaman K."/>
            <person name="Brown C.T."/>
            <person name="Hug L.A."/>
            <person name="Sharon I."/>
            <person name="Castelle C.J."/>
            <person name="Probst A.J."/>
            <person name="Thomas B.C."/>
            <person name="Singh A."/>
            <person name="Wilkins M.J."/>
            <person name="Karaoz U."/>
            <person name="Brodie E.L."/>
            <person name="Williams K.H."/>
            <person name="Hubbard S.S."/>
            <person name="Banfield J.F."/>
        </authorList>
    </citation>
    <scope>NUCLEOTIDE SEQUENCE [LARGE SCALE GENOMIC DNA]</scope>
</reference>
<evidence type="ECO:0000259" key="2">
    <source>
        <dbReference type="Pfam" id="PF10412"/>
    </source>
</evidence>
<comment type="caution">
    <text evidence="3">The sequence shown here is derived from an EMBL/GenBank/DDBJ whole genome shotgun (WGS) entry which is preliminary data.</text>
</comment>